<comment type="similarity">
    <text evidence="3">Belongs to the acyl-CoA dehydrogenase family.</text>
</comment>
<keyword evidence="4" id="KW-0285">Flavoprotein</keyword>
<dbReference type="InterPro" id="IPR013786">
    <property type="entry name" value="AcylCoA_DH/ox_N"/>
</dbReference>
<evidence type="ECO:0000256" key="6">
    <source>
        <dbReference type="ARBA" id="ARBA00022946"/>
    </source>
</evidence>
<dbReference type="InterPro" id="IPR052033">
    <property type="entry name" value="Glutaryl-CoA_DH_mitochondrial"/>
</dbReference>
<dbReference type="EMBL" id="UINC01133020">
    <property type="protein sequence ID" value="SVD15689.1"/>
    <property type="molecule type" value="Genomic_DNA"/>
</dbReference>
<evidence type="ECO:0000256" key="4">
    <source>
        <dbReference type="ARBA" id="ARBA00022630"/>
    </source>
</evidence>
<dbReference type="Pfam" id="PF02771">
    <property type="entry name" value="Acyl-CoA_dh_N"/>
    <property type="match status" value="1"/>
</dbReference>
<evidence type="ECO:0000259" key="10">
    <source>
        <dbReference type="Pfam" id="PF02771"/>
    </source>
</evidence>
<evidence type="ECO:0000256" key="2">
    <source>
        <dbReference type="ARBA" id="ARBA00004173"/>
    </source>
</evidence>
<evidence type="ECO:0000256" key="3">
    <source>
        <dbReference type="ARBA" id="ARBA00009347"/>
    </source>
</evidence>
<comment type="subcellular location">
    <subcellularLocation>
        <location evidence="2">Mitochondrion</location>
    </subcellularLocation>
</comment>
<name>A0A382T0J2_9ZZZZ</name>
<dbReference type="Gene3D" id="2.40.110.10">
    <property type="entry name" value="Butyryl-CoA Dehydrogenase, subunit A, domain 2"/>
    <property type="match status" value="1"/>
</dbReference>
<comment type="cofactor">
    <cofactor evidence="1">
        <name>FAD</name>
        <dbReference type="ChEBI" id="CHEBI:57692"/>
    </cofactor>
</comment>
<evidence type="ECO:0000256" key="7">
    <source>
        <dbReference type="ARBA" id="ARBA00023002"/>
    </source>
</evidence>
<gene>
    <name evidence="11" type="ORF">METZ01_LOCUS368543</name>
</gene>
<evidence type="ECO:0000256" key="8">
    <source>
        <dbReference type="ARBA" id="ARBA00023128"/>
    </source>
</evidence>
<organism evidence="11">
    <name type="scientific">marine metagenome</name>
    <dbReference type="NCBI Taxonomy" id="408172"/>
    <lineage>
        <taxon>unclassified sequences</taxon>
        <taxon>metagenomes</taxon>
        <taxon>ecological metagenomes</taxon>
    </lineage>
</organism>
<dbReference type="GO" id="GO:0046949">
    <property type="term" value="P:fatty-acyl-CoA biosynthetic process"/>
    <property type="evidence" value="ECO:0007669"/>
    <property type="project" value="TreeGrafter"/>
</dbReference>
<dbReference type="GO" id="GO:0005739">
    <property type="term" value="C:mitochondrion"/>
    <property type="evidence" value="ECO:0007669"/>
    <property type="project" value="UniProtKB-SubCell"/>
</dbReference>
<dbReference type="GO" id="GO:0033539">
    <property type="term" value="P:fatty acid beta-oxidation using acyl-CoA dehydrogenase"/>
    <property type="evidence" value="ECO:0007669"/>
    <property type="project" value="TreeGrafter"/>
</dbReference>
<feature type="non-terminal residue" evidence="11">
    <location>
        <position position="270"/>
    </location>
</feature>
<dbReference type="SUPFAM" id="SSF56645">
    <property type="entry name" value="Acyl-CoA dehydrogenase NM domain-like"/>
    <property type="match status" value="1"/>
</dbReference>
<feature type="domain" description="Acyl-CoA dehydrogenase/oxidase N-terminal" evidence="10">
    <location>
        <begin position="18"/>
        <end position="127"/>
    </location>
</feature>
<dbReference type="AlphaFoldDB" id="A0A382T0J2"/>
<dbReference type="GO" id="GO:0000062">
    <property type="term" value="F:fatty-acyl-CoA binding"/>
    <property type="evidence" value="ECO:0007669"/>
    <property type="project" value="TreeGrafter"/>
</dbReference>
<keyword evidence="8" id="KW-0496">Mitochondrion</keyword>
<dbReference type="GO" id="GO:0050660">
    <property type="term" value="F:flavin adenine dinucleotide binding"/>
    <property type="evidence" value="ECO:0007669"/>
    <property type="project" value="InterPro"/>
</dbReference>
<dbReference type="FunFam" id="1.10.540.10:FF:000026">
    <property type="entry name" value="Acyl-CoA dehydrogenase medium chain"/>
    <property type="match status" value="1"/>
</dbReference>
<dbReference type="InterPro" id="IPR046373">
    <property type="entry name" value="Acyl-CoA_Oxase/DH_mid-dom_sf"/>
</dbReference>
<keyword evidence="5" id="KW-0274">FAD</keyword>
<dbReference type="GO" id="GO:0004361">
    <property type="term" value="F:glutaryl-CoA dehydrogenase activity"/>
    <property type="evidence" value="ECO:0007669"/>
    <property type="project" value="TreeGrafter"/>
</dbReference>
<dbReference type="PANTHER" id="PTHR42807">
    <property type="entry name" value="GLUTARYL-COA DEHYDROGENASE, MITOCHONDRIAL"/>
    <property type="match status" value="1"/>
</dbReference>
<dbReference type="InterPro" id="IPR006091">
    <property type="entry name" value="Acyl-CoA_Oxase/DH_mid-dom"/>
</dbReference>
<keyword evidence="7" id="KW-0560">Oxidoreductase</keyword>
<dbReference type="PANTHER" id="PTHR42807:SF1">
    <property type="entry name" value="GLUTARYL-COA DEHYDROGENASE, MITOCHONDRIAL"/>
    <property type="match status" value="1"/>
</dbReference>
<evidence type="ECO:0000256" key="1">
    <source>
        <dbReference type="ARBA" id="ARBA00001974"/>
    </source>
</evidence>
<dbReference type="Gene3D" id="1.10.540.10">
    <property type="entry name" value="Acyl-CoA dehydrogenase/oxidase, N-terminal domain"/>
    <property type="match status" value="1"/>
</dbReference>
<evidence type="ECO:0000313" key="11">
    <source>
        <dbReference type="EMBL" id="SVD15689.1"/>
    </source>
</evidence>
<feature type="domain" description="Acyl-CoA oxidase/dehydrogenase middle" evidence="9">
    <location>
        <begin position="132"/>
        <end position="223"/>
    </location>
</feature>
<dbReference type="InterPro" id="IPR009100">
    <property type="entry name" value="AcylCoA_DH/oxidase_NM_dom_sf"/>
</dbReference>
<accession>A0A382T0J2</accession>
<dbReference type="InterPro" id="IPR037069">
    <property type="entry name" value="AcylCoA_DH/ox_N_sf"/>
</dbReference>
<protein>
    <recommendedName>
        <fullName evidence="12">Acyl-CoA dehydrogenase</fullName>
    </recommendedName>
</protein>
<proteinExistence type="inferred from homology"/>
<sequence>MKLDGLDYLNLSSHLDDNECMVQQSTREFVDKEIIPIIDEHFEACTFPDTLIPKIADMGFFGINLPKEEGCGGMNNIIYGLVCQEIERGDSGIRSFVSVQSSLVMYPIHAFGSDAQKQKWLPLLSGGKSIGCFGLTEPNHGSDPDNMKTVAKKTNGGYILNGTKMWITNGTNADIAVVWAKTEDGVVRGFLVERGMEGFTAPEMKHKWSLRASITSELIMQDVFVPEENLLPGVEGLKGPLSCLSQARYGIGWGAIGCAMAVYEASVKYT</sequence>
<evidence type="ECO:0000256" key="5">
    <source>
        <dbReference type="ARBA" id="ARBA00022827"/>
    </source>
</evidence>
<keyword evidence="6" id="KW-0809">Transit peptide</keyword>
<evidence type="ECO:0008006" key="12">
    <source>
        <dbReference type="Google" id="ProtNLM"/>
    </source>
</evidence>
<dbReference type="Pfam" id="PF02770">
    <property type="entry name" value="Acyl-CoA_dh_M"/>
    <property type="match status" value="1"/>
</dbReference>
<evidence type="ECO:0000259" key="9">
    <source>
        <dbReference type="Pfam" id="PF02770"/>
    </source>
</evidence>
<reference evidence="11" key="1">
    <citation type="submission" date="2018-05" db="EMBL/GenBank/DDBJ databases">
        <authorList>
            <person name="Lanie J.A."/>
            <person name="Ng W.-L."/>
            <person name="Kazmierczak K.M."/>
            <person name="Andrzejewski T.M."/>
            <person name="Davidsen T.M."/>
            <person name="Wayne K.J."/>
            <person name="Tettelin H."/>
            <person name="Glass J.I."/>
            <person name="Rusch D."/>
            <person name="Podicherti R."/>
            <person name="Tsui H.-C.T."/>
            <person name="Winkler M.E."/>
        </authorList>
    </citation>
    <scope>NUCLEOTIDE SEQUENCE</scope>
</reference>